<dbReference type="Proteomes" id="UP000663845">
    <property type="component" value="Unassembled WGS sequence"/>
</dbReference>
<dbReference type="SUPFAM" id="SSF103481">
    <property type="entry name" value="Multidrug resistance efflux transporter EmrE"/>
    <property type="match status" value="1"/>
</dbReference>
<feature type="transmembrane region" description="Helical" evidence="8">
    <location>
        <begin position="688"/>
        <end position="707"/>
    </location>
</feature>
<dbReference type="AlphaFoldDB" id="A0A814NT85"/>
<keyword evidence="5 8" id="KW-1133">Transmembrane helix</keyword>
<dbReference type="GO" id="GO:0005789">
    <property type="term" value="C:endoplasmic reticulum membrane"/>
    <property type="evidence" value="ECO:0007669"/>
    <property type="project" value="TreeGrafter"/>
</dbReference>
<feature type="transmembrane region" description="Helical" evidence="8">
    <location>
        <begin position="450"/>
        <end position="469"/>
    </location>
</feature>
<sequence length="772" mass="89602">MTINLTSYTVCHPQELYLDNLVIQYHNKFTSKESQACFLIENLDGGSWWSYVTHEFAEILTHLKQLSIESNITYRPFPEQTKLTLQTNLKKYFLDACDIDTTLPKEKQRPIIILLWDVNRLLWHRMRRQWEDLLSTTRTRLIVFVDDLHFTSKLMFNSRQFIFQSVATEILATYPYLFQNYYTDISPSKIIWVPHAASTLTNRTINETAENVLFVSGASMRDWYPCRAHGFDVCRKRKDLASCLNHPGYGPTMMKSNSYYYGGERYFSYMRKYVFGLGTCVSVHYAIAKLFEIPANGLVLVTTDDMVPILKSLHLNQDEHFLTINCSSISSLKNEIIRIQNMSKENLTQIRQKSQEIVYQRHLTKHRAELIHVRLLSQALLATPAPAEGNIQWEQWGRNCRPRPVRWFIVPLIHLFIMDTSEGTEKERIPPPSHSISSSSSSTTFSRRRFFKLIFSFFGLQISYLLWGLLQERIMTRPFDGEKFTNSQFLVFVNRCLAMILAYSLLKIFYPTKKLTSSGPPLYRYGIISYANCMSTWFQYESLLYISFPVQVLAKSIKTIPVMIAGKFVSGKTYPLRQYLLMFLMAIGILLFFMGYNENDSNTLTAKKPKHNITTFNGVFLLICYLAFDAFTSNYQKQVFDRYSISSLNMMFFVNSISTILTLTSLIFNGTLFECLSFMHRHQAFSMYVFATSVCSAVGQLFIFSTIEEFGPVVFTIIMTMRQAFSIILSCLFYGHQLTLFAIFGIHIAFLAIFLHAFIQFKRSKPMNNNIV</sequence>
<dbReference type="GO" id="GO:0000139">
    <property type="term" value="C:Golgi membrane"/>
    <property type="evidence" value="ECO:0007669"/>
    <property type="project" value="TreeGrafter"/>
</dbReference>
<evidence type="ECO:0000256" key="3">
    <source>
        <dbReference type="ARBA" id="ARBA00022448"/>
    </source>
</evidence>
<feature type="transmembrane region" description="Helical" evidence="8">
    <location>
        <begin position="741"/>
        <end position="759"/>
    </location>
</feature>
<dbReference type="PANTHER" id="PTHR10778">
    <property type="entry name" value="SOLUTE CARRIER FAMILY 35 MEMBER B"/>
    <property type="match status" value="1"/>
</dbReference>
<evidence type="ECO:0000256" key="6">
    <source>
        <dbReference type="ARBA" id="ARBA00023136"/>
    </source>
</evidence>
<keyword evidence="4 8" id="KW-0812">Transmembrane</keyword>
<comment type="similarity">
    <text evidence="2">Belongs to the nucleotide-sugar transporter family. SLC35B subfamily.</text>
</comment>
<feature type="transmembrane region" description="Helical" evidence="8">
    <location>
        <begin position="616"/>
        <end position="635"/>
    </location>
</feature>
<evidence type="ECO:0000256" key="7">
    <source>
        <dbReference type="ARBA" id="ARBA00039668"/>
    </source>
</evidence>
<dbReference type="PANTHER" id="PTHR10778:SF13">
    <property type="entry name" value="ADENOSINE 3'-PHOSPHO 5'-PHOSPHOSULFATE TRANSPORTER 1"/>
    <property type="match status" value="1"/>
</dbReference>
<dbReference type="InterPro" id="IPR013657">
    <property type="entry name" value="SCL35B1-4/HUT1"/>
</dbReference>
<keyword evidence="3" id="KW-0813">Transport</keyword>
<evidence type="ECO:0000313" key="9">
    <source>
        <dbReference type="EMBL" id="CAF1098050.1"/>
    </source>
</evidence>
<dbReference type="GO" id="GO:0046964">
    <property type="term" value="F:3'-phosphoadenosine 5'-phosphosulfate transmembrane transporter activity"/>
    <property type="evidence" value="ECO:0007669"/>
    <property type="project" value="TreeGrafter"/>
</dbReference>
<evidence type="ECO:0000256" key="8">
    <source>
        <dbReference type="SAM" id="Phobius"/>
    </source>
</evidence>
<protein>
    <recommendedName>
        <fullName evidence="7">Adenosine 3'-phospho 5'-phosphosulfate transporter 1</fullName>
    </recommendedName>
</protein>
<name>A0A814NT85_9BILA</name>
<dbReference type="InterPro" id="IPR037185">
    <property type="entry name" value="EmrE-like"/>
</dbReference>
<evidence type="ECO:0000256" key="5">
    <source>
        <dbReference type="ARBA" id="ARBA00022989"/>
    </source>
</evidence>
<feature type="transmembrane region" description="Helical" evidence="8">
    <location>
        <begin position="578"/>
        <end position="596"/>
    </location>
</feature>
<gene>
    <name evidence="9" type="ORF">JYZ213_LOCUS21223</name>
</gene>
<proteinExistence type="inferred from homology"/>
<keyword evidence="6 8" id="KW-0472">Membrane</keyword>
<dbReference type="Pfam" id="PF08449">
    <property type="entry name" value="UAA"/>
    <property type="match status" value="1"/>
</dbReference>
<reference evidence="9" key="1">
    <citation type="submission" date="2021-02" db="EMBL/GenBank/DDBJ databases">
        <authorList>
            <person name="Nowell W R."/>
        </authorList>
    </citation>
    <scope>NUCLEOTIDE SEQUENCE</scope>
</reference>
<evidence type="ECO:0000256" key="4">
    <source>
        <dbReference type="ARBA" id="ARBA00022692"/>
    </source>
</evidence>
<comment type="caution">
    <text evidence="9">The sequence shown here is derived from an EMBL/GenBank/DDBJ whole genome shotgun (WGS) entry which is preliminary data.</text>
</comment>
<evidence type="ECO:0000256" key="2">
    <source>
        <dbReference type="ARBA" id="ARBA00010694"/>
    </source>
</evidence>
<organism evidence="9 10">
    <name type="scientific">Adineta steineri</name>
    <dbReference type="NCBI Taxonomy" id="433720"/>
    <lineage>
        <taxon>Eukaryota</taxon>
        <taxon>Metazoa</taxon>
        <taxon>Spiralia</taxon>
        <taxon>Gnathifera</taxon>
        <taxon>Rotifera</taxon>
        <taxon>Eurotatoria</taxon>
        <taxon>Bdelloidea</taxon>
        <taxon>Adinetida</taxon>
        <taxon>Adinetidae</taxon>
        <taxon>Adineta</taxon>
    </lineage>
</organism>
<feature type="transmembrane region" description="Helical" evidence="8">
    <location>
        <begin position="647"/>
        <end position="668"/>
    </location>
</feature>
<comment type="subcellular location">
    <subcellularLocation>
        <location evidence="1">Membrane</location>
        <topology evidence="1">Multi-pass membrane protein</topology>
    </subcellularLocation>
</comment>
<feature type="transmembrane region" description="Helical" evidence="8">
    <location>
        <begin position="489"/>
        <end position="510"/>
    </location>
</feature>
<feature type="transmembrane region" description="Helical" evidence="8">
    <location>
        <begin position="714"/>
        <end position="735"/>
    </location>
</feature>
<evidence type="ECO:0000313" key="10">
    <source>
        <dbReference type="Proteomes" id="UP000663845"/>
    </source>
</evidence>
<dbReference type="EMBL" id="CAJNOG010000230">
    <property type="protein sequence ID" value="CAF1098050.1"/>
    <property type="molecule type" value="Genomic_DNA"/>
</dbReference>
<accession>A0A814NT85</accession>
<evidence type="ECO:0000256" key="1">
    <source>
        <dbReference type="ARBA" id="ARBA00004141"/>
    </source>
</evidence>